<evidence type="ECO:0000313" key="3">
    <source>
        <dbReference type="EMBL" id="KKN33313.1"/>
    </source>
</evidence>
<feature type="domain" description="TtsA-like Glycoside hydrolase family 108" evidence="1">
    <location>
        <begin position="14"/>
        <end position="98"/>
    </location>
</feature>
<comment type="caution">
    <text evidence="3">The sequence shown here is derived from an EMBL/GenBank/DDBJ whole genome shotgun (WGS) entry which is preliminary data.</text>
</comment>
<reference evidence="3" key="1">
    <citation type="journal article" date="2015" name="Nature">
        <title>Complex archaea that bridge the gap between prokaryotes and eukaryotes.</title>
        <authorList>
            <person name="Spang A."/>
            <person name="Saw J.H."/>
            <person name="Jorgensen S.L."/>
            <person name="Zaremba-Niedzwiedzka K."/>
            <person name="Martijn J."/>
            <person name="Lind A.E."/>
            <person name="van Eijk R."/>
            <person name="Schleper C."/>
            <person name="Guy L."/>
            <person name="Ettema T.J."/>
        </authorList>
    </citation>
    <scope>NUCLEOTIDE SEQUENCE</scope>
</reference>
<proteinExistence type="predicted"/>
<dbReference type="AlphaFoldDB" id="A0A0F9SVS2"/>
<evidence type="ECO:0000259" key="2">
    <source>
        <dbReference type="Pfam" id="PF09374"/>
    </source>
</evidence>
<dbReference type="SUPFAM" id="SSF53955">
    <property type="entry name" value="Lysozyme-like"/>
    <property type="match status" value="1"/>
</dbReference>
<accession>A0A0F9SVS2</accession>
<dbReference type="InterPro" id="IPR018537">
    <property type="entry name" value="Peptidoglycan-bd_3"/>
</dbReference>
<dbReference type="CDD" id="cd13926">
    <property type="entry name" value="N-acetylmuramidase_GH108"/>
    <property type="match status" value="1"/>
</dbReference>
<dbReference type="Gene3D" id="1.20.141.10">
    <property type="entry name" value="Chitosanase, subunit A, domain 1"/>
    <property type="match status" value="1"/>
</dbReference>
<organism evidence="3">
    <name type="scientific">marine sediment metagenome</name>
    <dbReference type="NCBI Taxonomy" id="412755"/>
    <lineage>
        <taxon>unclassified sequences</taxon>
        <taxon>metagenomes</taxon>
        <taxon>ecological metagenomes</taxon>
    </lineage>
</organism>
<name>A0A0F9SVS2_9ZZZZ</name>
<feature type="domain" description="Peptidoglycan binding" evidence="2">
    <location>
        <begin position="104"/>
        <end position="202"/>
    </location>
</feature>
<dbReference type="Pfam" id="PF09374">
    <property type="entry name" value="PG_binding_3"/>
    <property type="match status" value="1"/>
</dbReference>
<dbReference type="InterPro" id="IPR008565">
    <property type="entry name" value="TtsA-like_GH18_dom"/>
</dbReference>
<dbReference type="Pfam" id="PF05838">
    <property type="entry name" value="Glyco_hydro_108"/>
    <property type="match status" value="1"/>
</dbReference>
<dbReference type="InterPro" id="IPR023346">
    <property type="entry name" value="Lysozyme-like_dom_sf"/>
</dbReference>
<gene>
    <name evidence="3" type="ORF">LCGC14_0805040</name>
</gene>
<dbReference type="EMBL" id="LAZR01002189">
    <property type="protein sequence ID" value="KKN33313.1"/>
    <property type="molecule type" value="Genomic_DNA"/>
</dbReference>
<evidence type="ECO:0000259" key="1">
    <source>
        <dbReference type="Pfam" id="PF05838"/>
    </source>
</evidence>
<sequence>MARAFVSVFEEAFKKTVGVEGGYADHPADRGGKTMYGITERTANAYGYSGDMKDLDLKMAKRIYQEQYWNHQRLECGDIEQWSKDVAMETFDTAVNMGVITAAKMLQISLNSLNFDYKTKEALFPSLKIDGWVGQSSLKAMKLLDRSIDRRVVTKMMDCIQGVRYLAIMASDEDKRRLVSFINDVKSAESQRAFGRGWFEHRIQNVLSSTRKA</sequence>
<protein>
    <submittedName>
        <fullName evidence="3">Uncharacterized protein</fullName>
    </submittedName>
</protein>